<dbReference type="Proteomes" id="UP001299608">
    <property type="component" value="Unassembled WGS sequence"/>
</dbReference>
<dbReference type="AlphaFoldDB" id="A0AAW5C2H3"/>
<evidence type="ECO:0000313" key="3">
    <source>
        <dbReference type="Proteomes" id="UP000669239"/>
    </source>
</evidence>
<dbReference type="InterPro" id="IPR014998">
    <property type="entry name" value="DUF1848"/>
</dbReference>
<accession>A0AAW5C2H3</accession>
<evidence type="ECO:0000313" key="1">
    <source>
        <dbReference type="EMBL" id="MCG4749389.1"/>
    </source>
</evidence>
<dbReference type="Proteomes" id="UP000669239">
    <property type="component" value="Unassembled WGS sequence"/>
</dbReference>
<sequence>MIVSVSRRTDIPAFYPDWFFRRLEEKYVYVRNPMNPRQVSELRLDRDSVDCFVFWTKNPGPMMDRLSALDEMGYPYYFQFTLTAYGTDLEPGVADKDEMIKIFRRLSRRIGPERVVWRYDPVLLGGDYTIQYHREWFEKMCRALCGYTESCVISFLDMYSRIKKNMEYQGILPLSQEDIRILASILGPIAARYGIRMSTCSEEMDLEEYGIRKGKCIDDRLIESITGHHLDVKKDDTQRASCGCVKSVDIGTYHTCAHFCRYCYANLSQRQVEENRRQHNPDSPLLIGSLRGDEKITPRGMKSVIKKT</sequence>
<comment type="caution">
    <text evidence="1">The sequence shown here is derived from an EMBL/GenBank/DDBJ whole genome shotgun (WGS) entry which is preliminary data.</text>
</comment>
<gene>
    <name evidence="2" type="ORF">G5B36_28955</name>
    <name evidence="1" type="ORF">L0N08_28695</name>
</gene>
<dbReference type="EMBL" id="JAKNGE010000063">
    <property type="protein sequence ID" value="MCG4749389.1"/>
    <property type="molecule type" value="Genomic_DNA"/>
</dbReference>
<keyword evidence="3" id="KW-1185">Reference proteome</keyword>
<dbReference type="GeneID" id="97208536"/>
<name>A0AAW5C2H3_9FIRM</name>
<evidence type="ECO:0000313" key="2">
    <source>
        <dbReference type="EMBL" id="NSJ52667.1"/>
    </source>
</evidence>
<reference evidence="2 3" key="1">
    <citation type="journal article" date="2020" name="Cell Host Microbe">
        <title>Functional and Genomic Variation between Human-Derived Isolates of Lachnospiraceae Reveals Inter- and Intra-Species Diversity.</title>
        <authorList>
            <person name="Sorbara M.T."/>
            <person name="Littmann E.R."/>
            <person name="Fontana E."/>
            <person name="Moody T.U."/>
            <person name="Kohout C.E."/>
            <person name="Gjonbalaj M."/>
            <person name="Eaton V."/>
            <person name="Seok R."/>
            <person name="Leiner I.M."/>
            <person name="Pamer E.G."/>
        </authorList>
    </citation>
    <scope>NUCLEOTIDE SEQUENCE [LARGE SCALE GENOMIC DNA]</scope>
    <source>
        <strain evidence="2 3">MSK.1.17</strain>
    </source>
</reference>
<reference evidence="2" key="2">
    <citation type="submission" date="2020-02" db="EMBL/GenBank/DDBJ databases">
        <authorList>
            <person name="Littmann E."/>
            <person name="Sorbara M."/>
        </authorList>
    </citation>
    <scope>NUCLEOTIDE SEQUENCE</scope>
    <source>
        <strain evidence="2">MSK.1.17</strain>
    </source>
</reference>
<dbReference type="EMBL" id="JAAITT010000092">
    <property type="protein sequence ID" value="NSJ52667.1"/>
    <property type="molecule type" value="Genomic_DNA"/>
</dbReference>
<dbReference type="RefSeq" id="WP_165643232.1">
    <property type="nucleotide sequence ID" value="NZ_BAABZL010000001.1"/>
</dbReference>
<protein>
    <submittedName>
        <fullName evidence="1">DUF1848 domain-containing protein</fullName>
    </submittedName>
</protein>
<organism evidence="1 4">
    <name type="scientific">Enterocloster aldenensis</name>
    <dbReference type="NCBI Taxonomy" id="358742"/>
    <lineage>
        <taxon>Bacteria</taxon>
        <taxon>Bacillati</taxon>
        <taxon>Bacillota</taxon>
        <taxon>Clostridia</taxon>
        <taxon>Lachnospirales</taxon>
        <taxon>Lachnospiraceae</taxon>
        <taxon>Enterocloster</taxon>
    </lineage>
</organism>
<evidence type="ECO:0000313" key="4">
    <source>
        <dbReference type="Proteomes" id="UP001299608"/>
    </source>
</evidence>
<reference evidence="1" key="3">
    <citation type="submission" date="2022-01" db="EMBL/GenBank/DDBJ databases">
        <title>Collection of gut derived symbiotic bacterial strains cultured from healthy donors.</title>
        <authorList>
            <person name="Lin H."/>
            <person name="Kohout C."/>
            <person name="Waligurski E."/>
            <person name="Pamer E.G."/>
        </authorList>
    </citation>
    <scope>NUCLEOTIDE SEQUENCE</scope>
    <source>
        <strain evidence="1">DFI.6.55</strain>
    </source>
</reference>
<dbReference type="Pfam" id="PF08902">
    <property type="entry name" value="DUF1848"/>
    <property type="match status" value="1"/>
</dbReference>
<proteinExistence type="predicted"/>